<evidence type="ECO:0000313" key="3">
    <source>
        <dbReference type="Proteomes" id="UP000177506"/>
    </source>
</evidence>
<keyword evidence="1" id="KW-0732">Signal</keyword>
<dbReference type="AlphaFoldDB" id="A0A1G1TKT2"/>
<proteinExistence type="predicted"/>
<evidence type="ECO:0000256" key="1">
    <source>
        <dbReference type="SAM" id="SignalP"/>
    </source>
</evidence>
<dbReference type="Proteomes" id="UP000177506">
    <property type="component" value="Unassembled WGS sequence"/>
</dbReference>
<evidence type="ECO:0000313" key="2">
    <source>
        <dbReference type="EMBL" id="OGX91455.1"/>
    </source>
</evidence>
<evidence type="ECO:0008006" key="4">
    <source>
        <dbReference type="Google" id="ProtNLM"/>
    </source>
</evidence>
<dbReference type="Pfam" id="PF20329">
    <property type="entry name" value="DUF6624"/>
    <property type="match status" value="1"/>
</dbReference>
<organism evidence="2 3">
    <name type="scientific">Hymenobacter coccineus</name>
    <dbReference type="NCBI Taxonomy" id="1908235"/>
    <lineage>
        <taxon>Bacteria</taxon>
        <taxon>Pseudomonadati</taxon>
        <taxon>Bacteroidota</taxon>
        <taxon>Cytophagia</taxon>
        <taxon>Cytophagales</taxon>
        <taxon>Hymenobacteraceae</taxon>
        <taxon>Hymenobacter</taxon>
    </lineage>
</organism>
<protein>
    <recommendedName>
        <fullName evidence="4">DUF4142 domain-containing protein</fullName>
    </recommendedName>
</protein>
<name>A0A1G1TKT2_9BACT</name>
<dbReference type="InterPro" id="IPR046732">
    <property type="entry name" value="DUF6624"/>
</dbReference>
<gene>
    <name evidence="2" type="ORF">BEN49_19650</name>
</gene>
<feature type="chain" id="PRO_5009579648" description="DUF4142 domain-containing protein" evidence="1">
    <location>
        <begin position="22"/>
        <end position="203"/>
    </location>
</feature>
<accession>A0A1G1TKT2</accession>
<comment type="caution">
    <text evidence="2">The sequence shown here is derived from an EMBL/GenBank/DDBJ whole genome shotgun (WGS) entry which is preliminary data.</text>
</comment>
<dbReference type="OrthoDB" id="1164858at2"/>
<dbReference type="EMBL" id="MDZA01000057">
    <property type="protein sequence ID" value="OGX91455.1"/>
    <property type="molecule type" value="Genomic_DNA"/>
</dbReference>
<reference evidence="2 3" key="1">
    <citation type="submission" date="2016-08" db="EMBL/GenBank/DDBJ databases">
        <title>Hymenobacter coccineus sp. nov., Hymenobacter lapidarius sp. nov. and Hymenobacter glacialis sp. nov., isolated from Antarctic soil.</title>
        <authorList>
            <person name="Sedlacek I."/>
            <person name="Kralova S."/>
            <person name="Kyrova K."/>
            <person name="Maslanova I."/>
            <person name="Stankova E."/>
            <person name="Vrbovska V."/>
            <person name="Nemec M."/>
            <person name="Bartak M."/>
            <person name="Svec P."/>
            <person name="Busse H.-J."/>
            <person name="Pantucek R."/>
        </authorList>
    </citation>
    <scope>NUCLEOTIDE SEQUENCE [LARGE SCALE GENOMIC DNA]</scope>
    <source>
        <strain evidence="2 3">CCM 8649</strain>
    </source>
</reference>
<keyword evidence="3" id="KW-1185">Reference proteome</keyword>
<dbReference type="RefSeq" id="WP_070741471.1">
    <property type="nucleotide sequence ID" value="NZ_MDZA01000057.1"/>
</dbReference>
<feature type="signal peptide" evidence="1">
    <location>
        <begin position="1"/>
        <end position="21"/>
    </location>
</feature>
<sequence>MKPLILAVFTGATLLSIPVSAQKKIEQPNFQSTLDSIYRVEAQVYQRWASAQGDSARTIAERACASTIERDQYRIRDLTARYGFPTYTMVGQTTSQRFGELVLRYNRLPELQQRLQRLMAKEIKKDNVDDMMFAILTDVIELGAGRPQVYGTQLAYQGDNAGLVAREPLLEPAKVNIRRATLGLAPLEGFLDDQKAKHKPTTK</sequence>